<dbReference type="PANTHER" id="PTHR23348:SF42">
    <property type="entry name" value="PERIAXIN"/>
    <property type="match status" value="1"/>
</dbReference>
<comment type="subcellular location">
    <subcellularLocation>
        <location evidence="1">Nucleus</location>
    </subcellularLocation>
</comment>
<reference evidence="4" key="2">
    <citation type="submission" date="2025-09" db="UniProtKB">
        <authorList>
            <consortium name="Ensembl"/>
        </authorList>
    </citation>
    <scope>IDENTIFICATION</scope>
</reference>
<evidence type="ECO:0000256" key="2">
    <source>
        <dbReference type="ARBA" id="ARBA00023242"/>
    </source>
</evidence>
<dbReference type="GO" id="GO:0005634">
    <property type="term" value="C:nucleus"/>
    <property type="evidence" value="ECO:0007669"/>
    <property type="project" value="UniProtKB-SubCell"/>
</dbReference>
<protein>
    <recommendedName>
        <fullName evidence="3">PDZ domain-containing protein</fullName>
    </recommendedName>
</protein>
<sequence length="1366" mass="148909">QRRGKDGIFIKEVVPESPAFKNLHLKEGDQVLSATVYFDNIPYEDAIQILEHAQAYKVKLCLKRKPELAETEGAIDSDAIPVNTLVSSFDIPEAKLKIAKPNVQIKPFEAKLDIKTPEVKSLEADAQLEGQSGKFKIPRFTVAIPNVKGPDVDSSSHKKDIDVTLPEAKIEVELPKAPTVEVDVKPPEYDVPKVDVCFGELDVKIPEARFEVEKPDAPDLDVKPPSGKIKIKASDIDVSDSPSKFKMPMNIPHTEGEFGIAMPKMSAPEIDLSLSKKDVEVTLPEAKVEGQLADVEVKAPSIEGPEIKVETKAKEGSPSKLKMPTFKLPKIGISIPESEIKVDGAEVSVPQVEVDLPDVKADVNLPEVEIKAPSGELEMEKPSGLEMDAKFRKPKFSLPKFSFSKQSVSAPEVDISAPEVNIPHTEGKFEGKGEIDVSAPELEAEIDGQGNKFKLPKFGITMPKISAPDIDLSLSKKDVEVTIPETKVEGKLPDVEVKAPSIEAEIKAPEVKVETKTKEGSPSKLKMPTFKFPKFGASIPEAEIKVDGAEVIVPQVDVDFPDIKAEVNLPEVEIKAPSGELEIEQPSGLEMDAKFKKPRFSLPRFSFSKQSVPAPEVDISAPEVNIPQTEGKVKVKGTIDVKPPVFEAQIDGKESQFKLPKFGITMPKISKDVEVTLPEAKVEGKLPDVEVKAPSFEAEIKAPEVKVETKTKEGSPSKLKMPTFKLPKFGASIPEAEIKVNEAEVTAPKVEVDLPDIKAEVNLPEVEIKAPSGELEIEQPSGLEMDAKFKKPRFSLPKFSFSKQRKMDVKAPEVEAEIDGQGNKFKLPKFGITMPKISAPDIDLSLSKKDVEVTLPVAKVEGKLPDVEVKAPSIEAEIKAPEVKVETKTKEGSPSKLKMPTFKFPKFGASIPEAEIKVDGAEVTVSQVDVDFPDIKAEVNLPEVEIKAPSGELEIEQPSGLEFDAKFKKPRFSLPRFSFSKQSVPAPEVDISAPEVNISHTEGKVEVKGEMDVKAPEVEAEIDGQGNKFKLPKFGITMPKISAPDIDLSLSKKDVEVTLPETKEGSPSKLKMPTFKLHTFGASIPEAEIKVDGAEVIVPQVDVDFPDIKAEVNLPEVEIKAPSGELEIEQPSGLEMDAKFKKPRFSLPKFSFSKQSVSAPEVDISAPEVTIPQTQGKIEVKGEMDVKAPEVEAEIDGQGSKFKLPKFGITMPKISAPDIDLSLSKKDVEVTLPEAKVEGKLPDVEVKAPSIEAEIKAPEVKVETKTKDGSPSKLKMPTFKLPKFGASIPEAEIKVDGAEVIVPQVDVDLPDIKADVNLPEVEIKAPSGELEIEQPSGLEFDAKFKKPRFSLPRFSFSKQSVPAPEV</sequence>
<dbReference type="GO" id="GO:0043034">
    <property type="term" value="C:costamere"/>
    <property type="evidence" value="ECO:0007669"/>
    <property type="project" value="TreeGrafter"/>
</dbReference>
<evidence type="ECO:0000259" key="3">
    <source>
        <dbReference type="PROSITE" id="PS50106"/>
    </source>
</evidence>
<dbReference type="InterPro" id="IPR001478">
    <property type="entry name" value="PDZ"/>
</dbReference>
<evidence type="ECO:0000256" key="1">
    <source>
        <dbReference type="ARBA" id="ARBA00004123"/>
    </source>
</evidence>
<keyword evidence="2" id="KW-0539">Nucleus</keyword>
<dbReference type="InterPro" id="IPR036034">
    <property type="entry name" value="PDZ_sf"/>
</dbReference>
<dbReference type="Ensembl" id="ENSNMLT00000025082.1">
    <property type="protein sequence ID" value="ENSNMLP00000022402.1"/>
    <property type="gene ID" value="ENSNMLG00000014470.1"/>
</dbReference>
<dbReference type="Proteomes" id="UP000694523">
    <property type="component" value="Unplaced"/>
</dbReference>
<dbReference type="SUPFAM" id="SSF50156">
    <property type="entry name" value="PDZ domain-like"/>
    <property type="match status" value="1"/>
</dbReference>
<organism evidence="4 5">
    <name type="scientific">Neogobius melanostomus</name>
    <name type="common">round goby</name>
    <dbReference type="NCBI Taxonomy" id="47308"/>
    <lineage>
        <taxon>Eukaryota</taxon>
        <taxon>Metazoa</taxon>
        <taxon>Chordata</taxon>
        <taxon>Craniata</taxon>
        <taxon>Vertebrata</taxon>
        <taxon>Euteleostomi</taxon>
        <taxon>Actinopterygii</taxon>
        <taxon>Neopterygii</taxon>
        <taxon>Teleostei</taxon>
        <taxon>Neoteleostei</taxon>
        <taxon>Acanthomorphata</taxon>
        <taxon>Gobiaria</taxon>
        <taxon>Gobiiformes</taxon>
        <taxon>Gobioidei</taxon>
        <taxon>Gobiidae</taxon>
        <taxon>Benthophilinae</taxon>
        <taxon>Neogobiini</taxon>
        <taxon>Neogobius</taxon>
    </lineage>
</organism>
<name>A0A8C6TPM8_9GOBI</name>
<accession>A0A8C6TPM8</accession>
<proteinExistence type="predicted"/>
<evidence type="ECO:0000313" key="5">
    <source>
        <dbReference type="Proteomes" id="UP000694523"/>
    </source>
</evidence>
<keyword evidence="5" id="KW-1185">Reference proteome</keyword>
<dbReference type="GO" id="GO:0043484">
    <property type="term" value="P:regulation of RNA splicing"/>
    <property type="evidence" value="ECO:0007669"/>
    <property type="project" value="TreeGrafter"/>
</dbReference>
<dbReference type="Gene3D" id="2.30.42.10">
    <property type="match status" value="1"/>
</dbReference>
<dbReference type="PANTHER" id="PTHR23348">
    <property type="entry name" value="PERIAXIN/AHNAK"/>
    <property type="match status" value="1"/>
</dbReference>
<feature type="domain" description="PDZ" evidence="3">
    <location>
        <begin position="1"/>
        <end position="53"/>
    </location>
</feature>
<evidence type="ECO:0000313" key="4">
    <source>
        <dbReference type="Ensembl" id="ENSNMLP00000022402.1"/>
    </source>
</evidence>
<reference evidence="4" key="1">
    <citation type="submission" date="2025-08" db="UniProtKB">
        <authorList>
            <consortium name="Ensembl"/>
        </authorList>
    </citation>
    <scope>IDENTIFICATION</scope>
</reference>
<dbReference type="PROSITE" id="PS50106">
    <property type="entry name" value="PDZ"/>
    <property type="match status" value="1"/>
</dbReference>
<dbReference type="InterPro" id="IPR052082">
    <property type="entry name" value="Myelin_sheath_structural"/>
</dbReference>